<dbReference type="InterPro" id="IPR017853">
    <property type="entry name" value="GH"/>
</dbReference>
<dbReference type="Pfam" id="PF00232">
    <property type="entry name" value="Glyco_hydro_1"/>
    <property type="match status" value="1"/>
</dbReference>
<evidence type="ECO:0000313" key="7">
    <source>
        <dbReference type="Proteomes" id="UP001597196"/>
    </source>
</evidence>
<sequence>MAGLRKDFLWGGAVAANQLEGGFQDGGKGLSVADVMAAGANGVEREITDGIVAGKNYPNHEAIDFYHRYKDDVKLFADLGLNCFRTSIAWTRIFPNGDETEPNEAGLQFYDDLFDELHKYGIEPVITLSHFEMPYHLVKTYGGWRSRKLIDFYVRYATTVFKRFKGKVHYWMTFNEINNQTGLNKFALFTNSGILVRPDEDAAEVMYQAGHYEVVASALAVQIGHEIDPTNQIGCMVAMGPTYPATTDPKDALKAMREMQRNYWFADVQVKGKYPSWLVQYQKDHFNLDITLEDLDVLKEGTVDYIGFSYYASHVVKASENEPVSYVDPLHTKGVANDKLERSDWGWEIDPIGLRVALNWFAERYDKPMFIVENGLGAIDTPDAAGHVHDPYRIDYLKKHIEQMKLAVEVDGVDLMGYTPWGFIDLVSAGTGQMDKRYGMIYVDKNDAGEGSLERSKKDSFYWYRNVIKTNGEELGDVTPDYEA</sequence>
<proteinExistence type="inferred from homology"/>
<feature type="active site" description="Nucleophile" evidence="3">
    <location>
        <position position="373"/>
    </location>
</feature>
<dbReference type="InterPro" id="IPR033132">
    <property type="entry name" value="GH_1_N_CS"/>
</dbReference>
<dbReference type="InterPro" id="IPR018120">
    <property type="entry name" value="Glyco_hydro_1_AS"/>
</dbReference>
<dbReference type="PRINTS" id="PR00131">
    <property type="entry name" value="GLHYDRLASE1"/>
</dbReference>
<accession>A0ABW4CJ17</accession>
<dbReference type="GO" id="GO:0008706">
    <property type="term" value="F:6-phospho-beta-glucosidase activity"/>
    <property type="evidence" value="ECO:0007669"/>
    <property type="project" value="UniProtKB-EC"/>
</dbReference>
<evidence type="ECO:0000256" key="3">
    <source>
        <dbReference type="PROSITE-ProRule" id="PRU10055"/>
    </source>
</evidence>
<dbReference type="PROSITE" id="PS00653">
    <property type="entry name" value="GLYCOSYL_HYDROL_F1_2"/>
    <property type="match status" value="1"/>
</dbReference>
<gene>
    <name evidence="6" type="ORF">ACFQ4P_05090</name>
</gene>
<name>A0ABW4CJ17_9LACO</name>
<evidence type="ECO:0000313" key="6">
    <source>
        <dbReference type="EMBL" id="MFD1429620.1"/>
    </source>
</evidence>
<dbReference type="PROSITE" id="PS00572">
    <property type="entry name" value="GLYCOSYL_HYDROL_F1_1"/>
    <property type="match status" value="1"/>
</dbReference>
<reference evidence="7" key="1">
    <citation type="journal article" date="2019" name="Int. J. Syst. Evol. Microbiol.">
        <title>The Global Catalogue of Microorganisms (GCM) 10K type strain sequencing project: providing services to taxonomists for standard genome sequencing and annotation.</title>
        <authorList>
            <consortium name="The Broad Institute Genomics Platform"/>
            <consortium name="The Broad Institute Genome Sequencing Center for Infectious Disease"/>
            <person name="Wu L."/>
            <person name="Ma J."/>
        </authorList>
    </citation>
    <scope>NUCLEOTIDE SEQUENCE [LARGE SCALE GENOMIC DNA]</scope>
    <source>
        <strain evidence="7">CCM 8980</strain>
    </source>
</reference>
<evidence type="ECO:0000256" key="1">
    <source>
        <dbReference type="ARBA" id="ARBA00010838"/>
    </source>
</evidence>
<dbReference type="Gene3D" id="3.20.20.80">
    <property type="entry name" value="Glycosidases"/>
    <property type="match status" value="1"/>
</dbReference>
<dbReference type="Proteomes" id="UP001597196">
    <property type="component" value="Unassembled WGS sequence"/>
</dbReference>
<keyword evidence="2 5" id="KW-0326">Glycosidase</keyword>
<keyword evidence="5 6" id="KW-0378">Hydrolase</keyword>
<dbReference type="RefSeq" id="WP_203626752.1">
    <property type="nucleotide sequence ID" value="NZ_BOLQ01000008.1"/>
</dbReference>
<dbReference type="InterPro" id="IPR001360">
    <property type="entry name" value="Glyco_hydro_1"/>
</dbReference>
<dbReference type="EC" id="3.2.1.86" evidence="6"/>
<organism evidence="6 7">
    <name type="scientific">Lacticaseibacillus mingshuiensis</name>
    <dbReference type="NCBI Taxonomy" id="2799574"/>
    <lineage>
        <taxon>Bacteria</taxon>
        <taxon>Bacillati</taxon>
        <taxon>Bacillota</taxon>
        <taxon>Bacilli</taxon>
        <taxon>Lactobacillales</taxon>
        <taxon>Lactobacillaceae</taxon>
        <taxon>Lacticaseibacillus</taxon>
    </lineage>
</organism>
<protein>
    <submittedName>
        <fullName evidence="6">6-phospho-beta-glucosidase</fullName>
        <ecNumber evidence="6">3.2.1.86</ecNumber>
    </submittedName>
</protein>
<dbReference type="NCBIfam" id="NF007154">
    <property type="entry name" value="PRK09589.1"/>
    <property type="match status" value="1"/>
</dbReference>
<evidence type="ECO:0000256" key="2">
    <source>
        <dbReference type="ARBA" id="ARBA00023295"/>
    </source>
</evidence>
<evidence type="ECO:0000256" key="5">
    <source>
        <dbReference type="RuleBase" id="RU004468"/>
    </source>
</evidence>
<comment type="caution">
    <text evidence="6">The sequence shown here is derived from an EMBL/GenBank/DDBJ whole genome shotgun (WGS) entry which is preliminary data.</text>
</comment>
<keyword evidence="7" id="KW-1185">Reference proteome</keyword>
<evidence type="ECO:0000256" key="4">
    <source>
        <dbReference type="RuleBase" id="RU003690"/>
    </source>
</evidence>
<dbReference type="PANTHER" id="PTHR10353:SF85">
    <property type="entry name" value="ARYL-PHOSPHO-BETA-D-GLUCOSIDASE BGLA"/>
    <property type="match status" value="1"/>
</dbReference>
<comment type="similarity">
    <text evidence="1 4">Belongs to the glycosyl hydrolase 1 family.</text>
</comment>
<dbReference type="SUPFAM" id="SSF51445">
    <property type="entry name" value="(Trans)glycosidases"/>
    <property type="match status" value="1"/>
</dbReference>
<dbReference type="PANTHER" id="PTHR10353">
    <property type="entry name" value="GLYCOSYL HYDROLASE"/>
    <property type="match status" value="1"/>
</dbReference>
<dbReference type="EMBL" id="JBHTOC010000006">
    <property type="protein sequence ID" value="MFD1429620.1"/>
    <property type="molecule type" value="Genomic_DNA"/>
</dbReference>